<dbReference type="EMBL" id="DYXB01000012">
    <property type="protein sequence ID" value="HJF09362.1"/>
    <property type="molecule type" value="Genomic_DNA"/>
</dbReference>
<evidence type="ECO:0000256" key="1">
    <source>
        <dbReference type="ARBA" id="ARBA00010122"/>
    </source>
</evidence>
<feature type="domain" description="Aspartate/glutamate/uridylate kinase" evidence="2">
    <location>
        <begin position="2"/>
        <end position="243"/>
    </location>
</feature>
<dbReference type="InterPro" id="IPR001048">
    <property type="entry name" value="Asp/Glu/Uridylate_kinase"/>
</dbReference>
<dbReference type="EC" id="2.7.2.4" evidence="3"/>
<dbReference type="GO" id="GO:0009089">
    <property type="term" value="P:lysine biosynthetic process via diaminopimelate"/>
    <property type="evidence" value="ECO:0007669"/>
    <property type="project" value="TreeGrafter"/>
</dbReference>
<organism evidence="3 4">
    <name type="scientific">Lactobacillus crispatus</name>
    <dbReference type="NCBI Taxonomy" id="47770"/>
    <lineage>
        <taxon>Bacteria</taxon>
        <taxon>Bacillati</taxon>
        <taxon>Bacillota</taxon>
        <taxon>Bacilli</taxon>
        <taxon>Lactobacillales</taxon>
        <taxon>Lactobacillaceae</taxon>
        <taxon>Lactobacillus</taxon>
    </lineage>
</organism>
<dbReference type="Gene3D" id="1.20.120.1320">
    <property type="entry name" value="Aspartokinase, catalytic domain"/>
    <property type="match status" value="1"/>
</dbReference>
<dbReference type="GO" id="GO:0004072">
    <property type="term" value="F:aspartate kinase activity"/>
    <property type="evidence" value="ECO:0007669"/>
    <property type="project" value="UniProtKB-EC"/>
</dbReference>
<sequence length="243" mass="26979">MKVVKFGGSSLASGNSVDKALSIINADPERQVVVVSAPGKRTEDDIKVTDLMITYAYMSLRSNNYQDIATRIFKRYELIAQYFELPEAELEDIKQLLLTLPKLSYPNNDYRMATFKAHGERLNAILIAKILNHQGIKARFLEPKDVGLIVTGTSNNAEVNPETYVNLKRIKAAKDEKIIFPGFYGITPSGHIATFSRGGSDITGAILARGLNADLYENFTDVDAIFSANPHIVDQPKPIKRMT</sequence>
<dbReference type="Proteomes" id="UP000784793">
    <property type="component" value="Unassembled WGS sequence"/>
</dbReference>
<gene>
    <name evidence="3" type="ORF">K8V23_00945</name>
</gene>
<name>A0A921FGP7_9LACO</name>
<reference evidence="3" key="2">
    <citation type="submission" date="2021-09" db="EMBL/GenBank/DDBJ databases">
        <authorList>
            <person name="Gilroy R."/>
        </authorList>
    </citation>
    <scope>NUCLEOTIDE SEQUENCE</scope>
    <source>
        <strain evidence="3">CHK194-22301</strain>
    </source>
</reference>
<reference evidence="3" key="1">
    <citation type="journal article" date="2021" name="PeerJ">
        <title>Extensive microbial diversity within the chicken gut microbiome revealed by metagenomics and culture.</title>
        <authorList>
            <person name="Gilroy R."/>
            <person name="Ravi A."/>
            <person name="Getino M."/>
            <person name="Pursley I."/>
            <person name="Horton D.L."/>
            <person name="Alikhan N.F."/>
            <person name="Baker D."/>
            <person name="Gharbi K."/>
            <person name="Hall N."/>
            <person name="Watson M."/>
            <person name="Adriaenssens E.M."/>
            <person name="Foster-Nyarko E."/>
            <person name="Jarju S."/>
            <person name="Secka A."/>
            <person name="Antonio M."/>
            <person name="Oren A."/>
            <person name="Chaudhuri R.R."/>
            <person name="La Ragione R."/>
            <person name="Hildebrand F."/>
            <person name="Pallen M.J."/>
        </authorList>
    </citation>
    <scope>NUCLEOTIDE SEQUENCE</scope>
    <source>
        <strain evidence="3">CHK194-22301</strain>
    </source>
</reference>
<dbReference type="PROSITE" id="PS00324">
    <property type="entry name" value="ASPARTOKINASE"/>
    <property type="match status" value="1"/>
</dbReference>
<dbReference type="Gene3D" id="3.40.1160.10">
    <property type="entry name" value="Acetylglutamate kinase-like"/>
    <property type="match status" value="1"/>
</dbReference>
<evidence type="ECO:0000313" key="4">
    <source>
        <dbReference type="Proteomes" id="UP000784793"/>
    </source>
</evidence>
<comment type="caution">
    <text evidence="3">The sequence shown here is derived from an EMBL/GenBank/DDBJ whole genome shotgun (WGS) entry which is preliminary data.</text>
</comment>
<comment type="similarity">
    <text evidence="1">Belongs to the aspartokinase family.</text>
</comment>
<dbReference type="AlphaFoldDB" id="A0A921FGP7"/>
<evidence type="ECO:0000259" key="2">
    <source>
        <dbReference type="Pfam" id="PF00696"/>
    </source>
</evidence>
<dbReference type="PANTHER" id="PTHR21499:SF67">
    <property type="entry name" value="ASPARTOKINASE 3"/>
    <property type="match status" value="1"/>
</dbReference>
<dbReference type="PANTHER" id="PTHR21499">
    <property type="entry name" value="ASPARTATE KINASE"/>
    <property type="match status" value="1"/>
</dbReference>
<feature type="non-terminal residue" evidence="3">
    <location>
        <position position="243"/>
    </location>
</feature>
<keyword evidence="3" id="KW-0418">Kinase</keyword>
<dbReference type="GO" id="GO:0005829">
    <property type="term" value="C:cytosol"/>
    <property type="evidence" value="ECO:0007669"/>
    <property type="project" value="TreeGrafter"/>
</dbReference>
<dbReference type="InterPro" id="IPR042199">
    <property type="entry name" value="AsparK_Bifunc_asparK/hSer_DH"/>
</dbReference>
<keyword evidence="3" id="KW-0808">Transferase</keyword>
<dbReference type="InterPro" id="IPR018042">
    <property type="entry name" value="Aspartate_kinase_CS"/>
</dbReference>
<proteinExistence type="inferred from homology"/>
<accession>A0A921FGP7</accession>
<dbReference type="SUPFAM" id="SSF53633">
    <property type="entry name" value="Carbamate kinase-like"/>
    <property type="match status" value="1"/>
</dbReference>
<evidence type="ECO:0000313" key="3">
    <source>
        <dbReference type="EMBL" id="HJF09362.1"/>
    </source>
</evidence>
<dbReference type="GO" id="GO:0009090">
    <property type="term" value="P:homoserine biosynthetic process"/>
    <property type="evidence" value="ECO:0007669"/>
    <property type="project" value="TreeGrafter"/>
</dbReference>
<protein>
    <submittedName>
        <fullName evidence="3">Aspartate kinase</fullName>
        <ecNumber evidence="3">2.7.2.4</ecNumber>
    </submittedName>
</protein>
<dbReference type="InterPro" id="IPR036393">
    <property type="entry name" value="AceGlu_kinase-like_sf"/>
</dbReference>
<dbReference type="Pfam" id="PF00696">
    <property type="entry name" value="AA_kinase"/>
    <property type="match status" value="1"/>
</dbReference>